<proteinExistence type="inferred from homology"/>
<organism evidence="12 13">
    <name type="scientific">Scleromatobacter humisilvae</name>
    <dbReference type="NCBI Taxonomy" id="2897159"/>
    <lineage>
        <taxon>Bacteria</taxon>
        <taxon>Pseudomonadati</taxon>
        <taxon>Pseudomonadota</taxon>
        <taxon>Betaproteobacteria</taxon>
        <taxon>Burkholderiales</taxon>
        <taxon>Sphaerotilaceae</taxon>
        <taxon>Scleromatobacter</taxon>
    </lineage>
</organism>
<dbReference type="Gene3D" id="1.10.287.950">
    <property type="entry name" value="Methyl-accepting chemotaxis protein"/>
    <property type="match status" value="1"/>
</dbReference>
<dbReference type="SMART" id="SM00283">
    <property type="entry name" value="MA"/>
    <property type="match status" value="1"/>
</dbReference>
<dbReference type="PROSITE" id="PS50885">
    <property type="entry name" value="HAMP"/>
    <property type="match status" value="1"/>
</dbReference>
<feature type="domain" description="Methyl-accepting transducer" evidence="10">
    <location>
        <begin position="580"/>
        <end position="816"/>
    </location>
</feature>
<feature type="region of interest" description="Disordered" evidence="8">
    <location>
        <begin position="50"/>
        <end position="82"/>
    </location>
</feature>
<keyword evidence="2 9" id="KW-0812">Transmembrane</keyword>
<accession>A0A9X1YMY9</accession>
<dbReference type="PANTHER" id="PTHR32089:SF119">
    <property type="entry name" value="METHYL-ACCEPTING CHEMOTAXIS PROTEIN CTPL"/>
    <property type="match status" value="1"/>
</dbReference>
<evidence type="ECO:0000256" key="5">
    <source>
        <dbReference type="ARBA" id="ARBA00023224"/>
    </source>
</evidence>
<evidence type="ECO:0000313" key="13">
    <source>
        <dbReference type="Proteomes" id="UP001139353"/>
    </source>
</evidence>
<feature type="compositionally biased region" description="Basic and acidic residues" evidence="8">
    <location>
        <begin position="52"/>
        <end position="63"/>
    </location>
</feature>
<name>A0A9X1YMY9_9BURK</name>
<feature type="region of interest" description="Disordered" evidence="8">
    <location>
        <begin position="1"/>
        <end position="27"/>
    </location>
</feature>
<dbReference type="GO" id="GO:0016020">
    <property type="term" value="C:membrane"/>
    <property type="evidence" value="ECO:0007669"/>
    <property type="project" value="UniProtKB-SubCell"/>
</dbReference>
<dbReference type="CDD" id="cd11386">
    <property type="entry name" value="MCP_signal"/>
    <property type="match status" value="1"/>
</dbReference>
<evidence type="ECO:0000256" key="3">
    <source>
        <dbReference type="ARBA" id="ARBA00022989"/>
    </source>
</evidence>
<evidence type="ECO:0000313" key="12">
    <source>
        <dbReference type="EMBL" id="MCK9688440.1"/>
    </source>
</evidence>
<evidence type="ECO:0000256" key="4">
    <source>
        <dbReference type="ARBA" id="ARBA00023136"/>
    </source>
</evidence>
<evidence type="ECO:0000256" key="7">
    <source>
        <dbReference type="PROSITE-ProRule" id="PRU00284"/>
    </source>
</evidence>
<evidence type="ECO:0000256" key="2">
    <source>
        <dbReference type="ARBA" id="ARBA00022692"/>
    </source>
</evidence>
<dbReference type="GO" id="GO:0007165">
    <property type="term" value="P:signal transduction"/>
    <property type="evidence" value="ECO:0007669"/>
    <property type="project" value="UniProtKB-KW"/>
</dbReference>
<evidence type="ECO:0000256" key="1">
    <source>
        <dbReference type="ARBA" id="ARBA00004141"/>
    </source>
</evidence>
<dbReference type="SUPFAM" id="SSF58104">
    <property type="entry name" value="Methyl-accepting chemotaxis protein (MCP) signaling domain"/>
    <property type="match status" value="1"/>
</dbReference>
<dbReference type="Proteomes" id="UP001139353">
    <property type="component" value="Unassembled WGS sequence"/>
</dbReference>
<dbReference type="AlphaFoldDB" id="A0A9X1YMY9"/>
<keyword evidence="13" id="KW-1185">Reference proteome</keyword>
<keyword evidence="4 9" id="KW-0472">Membrane</keyword>
<comment type="subcellular location">
    <subcellularLocation>
        <location evidence="1">Membrane</location>
        <topology evidence="1">Multi-pass membrane protein</topology>
    </subcellularLocation>
</comment>
<dbReference type="Pfam" id="PF00015">
    <property type="entry name" value="MCPsignal"/>
    <property type="match status" value="1"/>
</dbReference>
<comment type="caution">
    <text evidence="12">The sequence shown here is derived from an EMBL/GenBank/DDBJ whole genome shotgun (WGS) entry which is preliminary data.</text>
</comment>
<dbReference type="InterPro" id="IPR003660">
    <property type="entry name" value="HAMP_dom"/>
</dbReference>
<sequence length="853" mass="90109">MNLSDQSNGNVLKQHGAHTEGGLENVYPPVASEAGAHAREVALADVDLGDPVDSHRQSLHDSDDGPGLGHQDHETHALSTGGAVPTLDLDVHAMGHSAFPLDGAGPGQDDDHGVVHSENNLSIDLPLEGVDTATMNASTLVPDHADAAPTRLLDAEPAQAEPAPVDEDNTGLPLIGRRSVSYQQRFVFTLTAIGIVGLLASGYFAFSAANAHSQQVEATGAALMQSQRLAKSVSQAMIGSPAAFPEVKESGTVLANNVRGLHTGNDLVSAVPAGVQDTVAPLMTLVDRAEKNSQIVLAQQKTLTQVGQALRTINRQSSDLLETAETVSSLKLQGGASAAEISAVGQLVMLTQRIGKSANEFLTYEGVSPEAVFLLGKDLNTFREIADGLLQGNADLRLPGTKEPATRERLEQLIQQYEQTRSQSSAILANLQGLVAAREAQAQIVGDSEPLRKGLEGVQNRLASVGTLSVGYIAALLVSLVLLVIGVFGILRLFVASQRQRATAAEAQRTESESRQREAQRVNDANQAAILRLMNELQSVAEGDLTQQATVTEDITGAIADSVNYTVEELRTLVAQVQGTANRVTDTTGQVEQTSTELLAASTEQLHEIRETGESVLQMAGRINDVSQRAQETVAAAQQSLNVTQTGRRAVQDAIEGMNSIRDQIQETSKRIKRLGESSQEIGEITELISDITEQTNVLALNAAIQAASAGDAGRGFSVVAEEVQRLAERSGDATRQIAALVKAIQTDTGDAVAAMERSTQGVVQGAQLSDAAGAALVDIDRVTRELSALVENISAQAQSEAQSANVVASNIQHIFAVTEQTGDGTRSTAQIVRELSRTAEELRQSVSRFKIG</sequence>
<keyword evidence="5 7" id="KW-0807">Transducer</keyword>
<feature type="compositionally biased region" description="Polar residues" evidence="8">
    <location>
        <begin position="1"/>
        <end position="11"/>
    </location>
</feature>
<evidence type="ECO:0000256" key="6">
    <source>
        <dbReference type="ARBA" id="ARBA00029447"/>
    </source>
</evidence>
<feature type="transmembrane region" description="Helical" evidence="9">
    <location>
        <begin position="470"/>
        <end position="491"/>
    </location>
</feature>
<feature type="transmembrane region" description="Helical" evidence="9">
    <location>
        <begin position="186"/>
        <end position="206"/>
    </location>
</feature>
<evidence type="ECO:0000256" key="9">
    <source>
        <dbReference type="SAM" id="Phobius"/>
    </source>
</evidence>
<evidence type="ECO:0000259" key="10">
    <source>
        <dbReference type="PROSITE" id="PS50111"/>
    </source>
</evidence>
<dbReference type="InterPro" id="IPR004089">
    <property type="entry name" value="MCPsignal_dom"/>
</dbReference>
<dbReference type="InterPro" id="IPR029095">
    <property type="entry name" value="NarX-like_N"/>
</dbReference>
<dbReference type="EMBL" id="JAJLJH010000008">
    <property type="protein sequence ID" value="MCK9688440.1"/>
    <property type="molecule type" value="Genomic_DNA"/>
</dbReference>
<dbReference type="PANTHER" id="PTHR32089">
    <property type="entry name" value="METHYL-ACCEPTING CHEMOTAXIS PROTEIN MCPB"/>
    <property type="match status" value="1"/>
</dbReference>
<keyword evidence="3 9" id="KW-1133">Transmembrane helix</keyword>
<evidence type="ECO:0000259" key="11">
    <source>
        <dbReference type="PROSITE" id="PS50885"/>
    </source>
</evidence>
<gene>
    <name evidence="12" type="ORF">LPC04_22250</name>
</gene>
<evidence type="ECO:0000256" key="8">
    <source>
        <dbReference type="SAM" id="MobiDB-lite"/>
    </source>
</evidence>
<dbReference type="Pfam" id="PF13675">
    <property type="entry name" value="PilJ"/>
    <property type="match status" value="2"/>
</dbReference>
<reference evidence="12" key="1">
    <citation type="submission" date="2021-11" db="EMBL/GenBank/DDBJ databases">
        <title>BS-T2-15 a new species belonging to the Comamonadaceae family isolated from the soil of a French oak forest.</title>
        <authorList>
            <person name="Mieszkin S."/>
            <person name="Alain K."/>
        </authorList>
    </citation>
    <scope>NUCLEOTIDE SEQUENCE</scope>
    <source>
        <strain evidence="12">BS-T2-15</strain>
    </source>
</reference>
<comment type="similarity">
    <text evidence="6">Belongs to the methyl-accepting chemotaxis (MCP) protein family.</text>
</comment>
<feature type="domain" description="HAMP" evidence="11">
    <location>
        <begin position="527"/>
        <end position="575"/>
    </location>
</feature>
<protein>
    <submittedName>
        <fullName evidence="12">Methyl-accepting chemotaxis protein</fullName>
    </submittedName>
</protein>
<dbReference type="PROSITE" id="PS50111">
    <property type="entry name" value="CHEMOTAXIS_TRANSDUC_2"/>
    <property type="match status" value="1"/>
</dbReference>